<reference evidence="9 10" key="1">
    <citation type="submission" date="2020-04" db="EMBL/GenBank/DDBJ databases">
        <title>Draft genome of Leeia sp. IMCC25680.</title>
        <authorList>
            <person name="Song J."/>
            <person name="Cho J.-C."/>
        </authorList>
    </citation>
    <scope>NUCLEOTIDE SEQUENCE [LARGE SCALE GENOMIC DNA]</scope>
    <source>
        <strain evidence="9 10">IMCC25680</strain>
    </source>
</reference>
<dbReference type="GO" id="GO:0031460">
    <property type="term" value="P:glycine betaine transport"/>
    <property type="evidence" value="ECO:0007669"/>
    <property type="project" value="TreeGrafter"/>
</dbReference>
<keyword evidence="6 7" id="KW-0472">Membrane</keyword>
<dbReference type="GO" id="GO:0015226">
    <property type="term" value="F:carnitine transmembrane transporter activity"/>
    <property type="evidence" value="ECO:0007669"/>
    <property type="project" value="TreeGrafter"/>
</dbReference>
<evidence type="ECO:0000256" key="5">
    <source>
        <dbReference type="ARBA" id="ARBA00022989"/>
    </source>
</evidence>
<comment type="caution">
    <text evidence="9">The sequence shown here is derived from an EMBL/GenBank/DDBJ whole genome shotgun (WGS) entry which is preliminary data.</text>
</comment>
<evidence type="ECO:0000259" key="8">
    <source>
        <dbReference type="PROSITE" id="PS50928"/>
    </source>
</evidence>
<feature type="transmembrane region" description="Helical" evidence="7">
    <location>
        <begin position="103"/>
        <end position="126"/>
    </location>
</feature>
<dbReference type="CDD" id="cd06261">
    <property type="entry name" value="TM_PBP2"/>
    <property type="match status" value="1"/>
</dbReference>
<keyword evidence="5 7" id="KW-1133">Transmembrane helix</keyword>
<dbReference type="RefSeq" id="WP_168875504.1">
    <property type="nucleotide sequence ID" value="NZ_JABAIM010000001.1"/>
</dbReference>
<evidence type="ECO:0000256" key="4">
    <source>
        <dbReference type="ARBA" id="ARBA00022692"/>
    </source>
</evidence>
<dbReference type="SUPFAM" id="SSF161098">
    <property type="entry name" value="MetI-like"/>
    <property type="match status" value="1"/>
</dbReference>
<organism evidence="9 10">
    <name type="scientific">Leeia aquatica</name>
    <dbReference type="NCBI Taxonomy" id="2725557"/>
    <lineage>
        <taxon>Bacteria</taxon>
        <taxon>Pseudomonadati</taxon>
        <taxon>Pseudomonadota</taxon>
        <taxon>Betaproteobacteria</taxon>
        <taxon>Neisseriales</taxon>
        <taxon>Leeiaceae</taxon>
        <taxon>Leeia</taxon>
    </lineage>
</organism>
<dbReference type="GO" id="GO:0015871">
    <property type="term" value="P:choline transport"/>
    <property type="evidence" value="ECO:0007669"/>
    <property type="project" value="TreeGrafter"/>
</dbReference>
<proteinExistence type="inferred from homology"/>
<dbReference type="GO" id="GO:0043190">
    <property type="term" value="C:ATP-binding cassette (ABC) transporter complex"/>
    <property type="evidence" value="ECO:0007669"/>
    <property type="project" value="TreeGrafter"/>
</dbReference>
<keyword evidence="2 7" id="KW-0813">Transport</keyword>
<dbReference type="InterPro" id="IPR035906">
    <property type="entry name" value="MetI-like_sf"/>
</dbReference>
<dbReference type="PROSITE" id="PS50928">
    <property type="entry name" value="ABC_TM1"/>
    <property type="match status" value="1"/>
</dbReference>
<dbReference type="Gene3D" id="1.10.3720.10">
    <property type="entry name" value="MetI-like"/>
    <property type="match status" value="1"/>
</dbReference>
<comment type="similarity">
    <text evidence="7">Belongs to the binding-protein-dependent transport system permease family.</text>
</comment>
<evidence type="ECO:0000256" key="7">
    <source>
        <dbReference type="RuleBase" id="RU363032"/>
    </source>
</evidence>
<evidence type="ECO:0000256" key="2">
    <source>
        <dbReference type="ARBA" id="ARBA00022448"/>
    </source>
</evidence>
<sequence length="293" mass="31335">MSEDALRQLLERHHENLPVGDGAETGVKYVIEHFGKVLDVIGGKVLSMATAFESVLVNAPSWLIILIFIALGYWRRGWRFALFVLASLSFIIVIGMWEDTMKTLALVLSSSILSLACGIPLGIWAARNKTVEALLRPVMDFMQTMPAFVYLIPAVSLFGLGLVPALLAAMIFAMPASVRMTSLGLRQVNKELVEAGHAFGCTSTQLLLKVQIPAALPSIMAGVNQTIMLVLSMIIIASFVGAGGLGEPVMRGMANVQIGPGAEGGLSVVLLAVILDRITETFGNGRGKQQAMS</sequence>
<gene>
    <name evidence="9" type="ORF">HF682_01580</name>
</gene>
<dbReference type="GO" id="GO:0005275">
    <property type="term" value="F:amine transmembrane transporter activity"/>
    <property type="evidence" value="ECO:0007669"/>
    <property type="project" value="TreeGrafter"/>
</dbReference>
<comment type="subcellular location">
    <subcellularLocation>
        <location evidence="1 7">Cell membrane</location>
        <topology evidence="1 7">Multi-pass membrane protein</topology>
    </subcellularLocation>
</comment>
<dbReference type="FunFam" id="1.10.3720.10:FF:000001">
    <property type="entry name" value="Glycine betaine ABC transporter, permease"/>
    <property type="match status" value="1"/>
</dbReference>
<feature type="transmembrane region" description="Helical" evidence="7">
    <location>
        <begin position="55"/>
        <end position="73"/>
    </location>
</feature>
<dbReference type="InterPro" id="IPR000515">
    <property type="entry name" value="MetI-like"/>
</dbReference>
<keyword evidence="10" id="KW-1185">Reference proteome</keyword>
<evidence type="ECO:0000256" key="6">
    <source>
        <dbReference type="ARBA" id="ARBA00023136"/>
    </source>
</evidence>
<dbReference type="AlphaFoldDB" id="A0A847S916"/>
<name>A0A847S916_9NEIS</name>
<feature type="domain" description="ABC transmembrane type-1" evidence="8">
    <location>
        <begin position="100"/>
        <end position="279"/>
    </location>
</feature>
<dbReference type="EMBL" id="JABAIM010000001">
    <property type="protein sequence ID" value="NLR73849.1"/>
    <property type="molecule type" value="Genomic_DNA"/>
</dbReference>
<dbReference type="Proteomes" id="UP000587991">
    <property type="component" value="Unassembled WGS sequence"/>
</dbReference>
<feature type="transmembrane region" description="Helical" evidence="7">
    <location>
        <begin position="226"/>
        <end position="245"/>
    </location>
</feature>
<accession>A0A847S916</accession>
<dbReference type="Pfam" id="PF00528">
    <property type="entry name" value="BPD_transp_1"/>
    <property type="match status" value="1"/>
</dbReference>
<keyword evidence="3" id="KW-1003">Cell membrane</keyword>
<evidence type="ECO:0000256" key="1">
    <source>
        <dbReference type="ARBA" id="ARBA00004651"/>
    </source>
</evidence>
<protein>
    <submittedName>
        <fullName evidence="9">ABC transporter permease subunit</fullName>
    </submittedName>
</protein>
<feature type="transmembrane region" description="Helical" evidence="7">
    <location>
        <begin position="147"/>
        <end position="173"/>
    </location>
</feature>
<evidence type="ECO:0000313" key="10">
    <source>
        <dbReference type="Proteomes" id="UP000587991"/>
    </source>
</evidence>
<evidence type="ECO:0000256" key="3">
    <source>
        <dbReference type="ARBA" id="ARBA00022475"/>
    </source>
</evidence>
<keyword evidence="4 7" id="KW-0812">Transmembrane</keyword>
<evidence type="ECO:0000313" key="9">
    <source>
        <dbReference type="EMBL" id="NLR73849.1"/>
    </source>
</evidence>
<feature type="transmembrane region" description="Helical" evidence="7">
    <location>
        <begin position="80"/>
        <end position="97"/>
    </location>
</feature>
<dbReference type="PANTHER" id="PTHR47737:SF1">
    <property type="entry name" value="GLYCINE BETAINE_PROLINE BETAINE TRANSPORT SYSTEM PERMEASE PROTEIN PROW"/>
    <property type="match status" value="1"/>
</dbReference>
<dbReference type="PANTHER" id="PTHR47737">
    <property type="entry name" value="GLYCINE BETAINE/PROLINE BETAINE TRANSPORT SYSTEM PERMEASE PROTEIN PROW"/>
    <property type="match status" value="1"/>
</dbReference>